<dbReference type="InterPro" id="IPR002797">
    <property type="entry name" value="Polysacc_synth"/>
</dbReference>
<dbReference type="PANTHER" id="PTHR43424:SF1">
    <property type="entry name" value="LOCUS PUTATIVE PROTEIN 1-RELATED"/>
    <property type="match status" value="1"/>
</dbReference>
<dbReference type="GO" id="GO:0016020">
    <property type="term" value="C:membrane"/>
    <property type="evidence" value="ECO:0007669"/>
    <property type="project" value="UniProtKB-SubCell"/>
</dbReference>
<feature type="transmembrane region" description="Helical" evidence="5">
    <location>
        <begin position="383"/>
        <end position="404"/>
    </location>
</feature>
<feature type="transmembrane region" description="Helical" evidence="5">
    <location>
        <begin position="441"/>
        <end position="462"/>
    </location>
</feature>
<dbReference type="InterPro" id="IPR052556">
    <property type="entry name" value="PolySynth_Transporter"/>
</dbReference>
<feature type="transmembrane region" description="Helical" evidence="5">
    <location>
        <begin position="289"/>
        <end position="308"/>
    </location>
</feature>
<feature type="transmembrane region" description="Helical" evidence="5">
    <location>
        <begin position="145"/>
        <end position="164"/>
    </location>
</feature>
<reference evidence="6" key="1">
    <citation type="submission" date="2020-12" db="EMBL/GenBank/DDBJ databases">
        <title>Vagococcus allomyrinae sp. nov. and Enterococcus lavae sp. nov., isolated from the larvae of Allomyrina dichotoma.</title>
        <authorList>
            <person name="Lee S.D."/>
        </authorList>
    </citation>
    <scope>NUCLEOTIDE SEQUENCE</scope>
    <source>
        <strain evidence="6">BWB3-3</strain>
    </source>
</reference>
<name>A0A940P967_9ENTE</name>
<dbReference type="CDD" id="cd13128">
    <property type="entry name" value="MATE_Wzx_like"/>
    <property type="match status" value="1"/>
</dbReference>
<dbReference type="Pfam" id="PF01943">
    <property type="entry name" value="Polysacc_synt"/>
    <property type="match status" value="1"/>
</dbReference>
<gene>
    <name evidence="6" type="ORF">I6N95_21680</name>
</gene>
<keyword evidence="2 5" id="KW-0812">Transmembrane</keyword>
<feature type="transmembrane region" description="Helical" evidence="5">
    <location>
        <begin position="328"/>
        <end position="346"/>
    </location>
</feature>
<dbReference type="Proteomes" id="UP000674938">
    <property type="component" value="Unassembled WGS sequence"/>
</dbReference>
<comment type="caution">
    <text evidence="6">The sequence shown here is derived from an EMBL/GenBank/DDBJ whole genome shotgun (WGS) entry which is preliminary data.</text>
</comment>
<feature type="transmembrane region" description="Helical" evidence="5">
    <location>
        <begin position="114"/>
        <end position="136"/>
    </location>
</feature>
<dbReference type="RefSeq" id="WP_209531456.1">
    <property type="nucleotide sequence ID" value="NZ_JAEEGA010000018.1"/>
</dbReference>
<evidence type="ECO:0000256" key="5">
    <source>
        <dbReference type="SAM" id="Phobius"/>
    </source>
</evidence>
<feature type="transmembrane region" description="Helical" evidence="5">
    <location>
        <begin position="87"/>
        <end position="108"/>
    </location>
</feature>
<feature type="transmembrane region" description="Helical" evidence="5">
    <location>
        <begin position="170"/>
        <end position="190"/>
    </location>
</feature>
<keyword evidence="4 5" id="KW-0472">Membrane</keyword>
<dbReference type="AlphaFoldDB" id="A0A940P967"/>
<feature type="transmembrane region" description="Helical" evidence="5">
    <location>
        <begin position="416"/>
        <end position="435"/>
    </location>
</feature>
<accession>A0A940P967</accession>
<evidence type="ECO:0000256" key="4">
    <source>
        <dbReference type="ARBA" id="ARBA00023136"/>
    </source>
</evidence>
<dbReference type="PANTHER" id="PTHR43424">
    <property type="entry name" value="LOCUS PUTATIVE PROTEIN 1-RELATED"/>
    <property type="match status" value="1"/>
</dbReference>
<feature type="transmembrane region" description="Helical" evidence="5">
    <location>
        <begin position="211"/>
        <end position="238"/>
    </location>
</feature>
<keyword evidence="3 5" id="KW-1133">Transmembrane helix</keyword>
<feature type="transmembrane region" description="Helical" evidence="5">
    <location>
        <begin position="21"/>
        <end position="37"/>
    </location>
</feature>
<evidence type="ECO:0000256" key="1">
    <source>
        <dbReference type="ARBA" id="ARBA00004141"/>
    </source>
</evidence>
<organism evidence="6 7">
    <name type="scientific">Vagococcus allomyrinae</name>
    <dbReference type="NCBI Taxonomy" id="2794353"/>
    <lineage>
        <taxon>Bacteria</taxon>
        <taxon>Bacillati</taxon>
        <taxon>Bacillota</taxon>
        <taxon>Bacilli</taxon>
        <taxon>Lactobacillales</taxon>
        <taxon>Enterococcaceae</taxon>
        <taxon>Vagococcus</taxon>
    </lineage>
</organism>
<feature type="transmembrane region" description="Helical" evidence="5">
    <location>
        <begin position="258"/>
        <end position="277"/>
    </location>
</feature>
<proteinExistence type="predicted"/>
<feature type="transmembrane region" description="Helical" evidence="5">
    <location>
        <begin position="49"/>
        <end position="66"/>
    </location>
</feature>
<evidence type="ECO:0000256" key="3">
    <source>
        <dbReference type="ARBA" id="ARBA00022989"/>
    </source>
</evidence>
<keyword evidence="7" id="KW-1185">Reference proteome</keyword>
<evidence type="ECO:0000313" key="7">
    <source>
        <dbReference type="Proteomes" id="UP000674938"/>
    </source>
</evidence>
<dbReference type="EMBL" id="JAEEGA010000018">
    <property type="protein sequence ID" value="MBP1043642.1"/>
    <property type="molecule type" value="Genomic_DNA"/>
</dbReference>
<feature type="transmembrane region" description="Helical" evidence="5">
    <location>
        <begin position="358"/>
        <end position="377"/>
    </location>
</feature>
<evidence type="ECO:0000256" key="2">
    <source>
        <dbReference type="ARBA" id="ARBA00022692"/>
    </source>
</evidence>
<evidence type="ECO:0000313" key="6">
    <source>
        <dbReference type="EMBL" id="MBP1043642.1"/>
    </source>
</evidence>
<comment type="subcellular location">
    <subcellularLocation>
        <location evidence="1">Membrane</location>
        <topology evidence="1">Multi-pass membrane protein</topology>
    </subcellularLocation>
</comment>
<sequence>MKEKSIKKNVVLNMLRTTMNIIFPLITFPYITRILEADNVGKFDFSKSIVSYFILLSGLGISQYAVREGSSLRRSQKSFEKFCNEVFSINLIMTAISYVILFILLFSSKVLSNYAILISIFSVNIVSNTFSVEWLYTIEEDFKYITIRSFFVQLLSLVLMFIFVKEKNDYVQYALITVFSLGGASLFNFFHSRKYANIQFVLSTNWKIHIVPMLILFFNSIASMIYLNSNITIIGLISGDYYVGIYSTATKIYTIVKQVANAVLLVTIPRLSYLVSAKKGKEYNDLISKILNAITLITIPAMIGIIVLREPIVELLAGVGFERSVYSLSILSLTMIFSLFSSFYIYGVLIPHHKEKNVLKVSIISAVVNVVLNLLFVPFLQEIGAAISIFISELLVMILSIMYSRDYHNKIHLRKNLIVAMIGSIMIYIVCLVLKQVTGSVIIYLFICIFSSIGLYLSLLILTKNELLLLVIPKKFLRK</sequence>
<protein>
    <submittedName>
        <fullName evidence="6">Flippase</fullName>
    </submittedName>
</protein>